<feature type="compositionally biased region" description="Polar residues" evidence="1">
    <location>
        <begin position="348"/>
        <end position="357"/>
    </location>
</feature>
<dbReference type="InterPro" id="IPR025851">
    <property type="entry name" value="SUKH-4"/>
</dbReference>
<evidence type="ECO:0000313" key="3">
    <source>
        <dbReference type="Proteomes" id="UP001431429"/>
    </source>
</evidence>
<dbReference type="InterPro" id="IPR032722">
    <property type="entry name" value="Deaminase_XOO_2897"/>
</dbReference>
<feature type="compositionally biased region" description="Polar residues" evidence="1">
    <location>
        <begin position="300"/>
        <end position="311"/>
    </location>
</feature>
<feature type="compositionally biased region" description="Low complexity" evidence="1">
    <location>
        <begin position="230"/>
        <end position="264"/>
    </location>
</feature>
<comment type="caution">
    <text evidence="2">The sequence shown here is derived from an EMBL/GenBank/DDBJ whole genome shotgun (WGS) entry which is preliminary data.</text>
</comment>
<reference evidence="2" key="1">
    <citation type="submission" date="2022-06" db="EMBL/GenBank/DDBJ databases">
        <title>Genome public.</title>
        <authorList>
            <person name="Sun Q."/>
        </authorList>
    </citation>
    <scope>NUCLEOTIDE SEQUENCE</scope>
    <source>
        <strain evidence="2">CWNU-1</strain>
    </source>
</reference>
<feature type="compositionally biased region" description="Pro residues" evidence="1">
    <location>
        <begin position="488"/>
        <end position="511"/>
    </location>
</feature>
<keyword evidence="3" id="KW-1185">Reference proteome</keyword>
<dbReference type="RefSeq" id="WP_250920570.1">
    <property type="nucleotide sequence ID" value="NZ_JAMQAW010000023.1"/>
</dbReference>
<protein>
    <submittedName>
        <fullName evidence="2">SUKH-4 family immunity protein</fullName>
    </submittedName>
</protein>
<dbReference type="Pfam" id="PF14435">
    <property type="entry name" value="SUKH-4"/>
    <property type="match status" value="1"/>
</dbReference>
<sequence>MVTFAQAQERAEEWVNGDMPVYQHREVRVREFELGFVVWAEDREDVATPDGGHQRLVIARDSGEATLWPGLPIGEVIRRYEEEYGAQAIAPEAATPPPQRIDLNQTSFLLTPPEWLQDAADRLGTLGGRPTSEPAPVAASEGQGVGVPPSHGRGVGRFDAPSDSPAAGTPAASDGVGATGGPGAVPVPADTRQPSTGPGAPVADAPGPSPAPVGPDEPVRAPWDTPPPAAADANDRIAGADGGSANASQASSGSIGGDAAWSGDRSAGGNASQGGTMWLAPAGDGDREPTPSDGRGGASWNDTSSIHTNDPSVPLPDTVFAPPVAGVDDDGKPPSGVGPDAPTALMSGGSQLPQTVRQEGPIGGLRPSSGGAADIAEAATSKSQRPQRPTRGGVPATPPPPGPPPAPPGIPGAPAPPGPPGAPVPPGPPANGYLPTQLSPQLDSGQARPPGPQAPPGPPGPPAPPGPPPGATPPPDGVHRAATMLADPGPPGIGGPGVPAHPGPPGPPPGSVPGARPPTYGYPPQPHGVPTVGPGYQAVLRYRAPDGSEAQLIRRSAPGTPHPEWQILHELRALNVPPQQVLELHTELESCQLPGGYCARMIKETWPQARITNIAPYGRDHASRQQGMRQLITHQGELHQVADGPARPAPVRAPLQHVQQAPAVPPQAVAQELVSAFGPQGICRFDQRAVSRQGVPEVVAATLVWAGLPGDFNPFFWAQPAQPVVPTLAELAAQRQVQAAMDAGSYLVVGSDFGRAICVQYGTAHIVAVPVEAGPGGQPTAPQFVNSGLPEFVRCMALLGRMWRYRYSLNPEQAGRWTVDFQAQLASLDPAALASPENWWSVLLEQMWDGLL</sequence>
<evidence type="ECO:0000256" key="1">
    <source>
        <dbReference type="SAM" id="MobiDB-lite"/>
    </source>
</evidence>
<organism evidence="2 3">
    <name type="scientific">Streptomyces albipurpureus</name>
    <dbReference type="NCBI Taxonomy" id="2897419"/>
    <lineage>
        <taxon>Bacteria</taxon>
        <taxon>Bacillati</taxon>
        <taxon>Actinomycetota</taxon>
        <taxon>Actinomycetes</taxon>
        <taxon>Kitasatosporales</taxon>
        <taxon>Streptomycetaceae</taxon>
        <taxon>Streptomyces</taxon>
    </lineage>
</organism>
<name>A0ABT0UNY3_9ACTN</name>
<dbReference type="Pfam" id="PF14440">
    <property type="entry name" value="XOO_2897-deam"/>
    <property type="match status" value="1"/>
</dbReference>
<feature type="compositionally biased region" description="Pro residues" evidence="1">
    <location>
        <begin position="449"/>
        <end position="476"/>
    </location>
</feature>
<dbReference type="EMBL" id="JAMQAW010000023">
    <property type="protein sequence ID" value="MCM2390243.1"/>
    <property type="molecule type" value="Genomic_DNA"/>
</dbReference>
<feature type="compositionally biased region" description="Low complexity" evidence="1">
    <location>
        <begin position="197"/>
        <end position="206"/>
    </location>
</feature>
<feature type="region of interest" description="Disordered" evidence="1">
    <location>
        <begin position="123"/>
        <end position="520"/>
    </location>
</feature>
<feature type="compositionally biased region" description="Polar residues" evidence="1">
    <location>
        <begin position="434"/>
        <end position="444"/>
    </location>
</feature>
<feature type="compositionally biased region" description="Pro residues" evidence="1">
    <location>
        <begin position="396"/>
        <end position="429"/>
    </location>
</feature>
<evidence type="ECO:0000313" key="2">
    <source>
        <dbReference type="EMBL" id="MCM2390243.1"/>
    </source>
</evidence>
<dbReference type="Proteomes" id="UP001431429">
    <property type="component" value="Unassembled WGS sequence"/>
</dbReference>
<proteinExistence type="predicted"/>
<gene>
    <name evidence="2" type="ORF">NBG84_18430</name>
</gene>
<accession>A0ABT0UNY3</accession>